<dbReference type="RefSeq" id="WP_146808087.1">
    <property type="nucleotide sequence ID" value="NZ_BJXX01000013.1"/>
</dbReference>
<reference evidence="2 3" key="1">
    <citation type="submission" date="2019-07" db="EMBL/GenBank/DDBJ databases">
        <title>Whole genome shotgun sequence of Aneurinibacillus danicus NBRC 102444.</title>
        <authorList>
            <person name="Hosoyama A."/>
            <person name="Uohara A."/>
            <person name="Ohji S."/>
            <person name="Ichikawa N."/>
        </authorList>
    </citation>
    <scope>NUCLEOTIDE SEQUENCE [LARGE SCALE GENOMIC DNA]</scope>
    <source>
        <strain evidence="2 3">NBRC 102444</strain>
    </source>
</reference>
<dbReference type="PIRSF" id="PIRSF021332">
    <property type="entry name" value="DUF1054"/>
    <property type="match status" value="1"/>
</dbReference>
<evidence type="ECO:0000313" key="3">
    <source>
        <dbReference type="Proteomes" id="UP000321157"/>
    </source>
</evidence>
<dbReference type="Gene3D" id="3.30.930.20">
    <property type="entry name" value="Protein of unknown function DUF1054"/>
    <property type="match status" value="1"/>
</dbReference>
<dbReference type="AlphaFoldDB" id="A0A511V1M3"/>
<name>A0A511V1M3_9BACL</name>
<dbReference type="EMBL" id="BJXX01000013">
    <property type="protein sequence ID" value="GEN32790.1"/>
    <property type="molecule type" value="Genomic_DNA"/>
</dbReference>
<proteinExistence type="inferred from homology"/>
<accession>A0A511V1M3</accession>
<comment type="caution">
    <text evidence="2">The sequence shown here is derived from an EMBL/GenBank/DDBJ whole genome shotgun (WGS) entry which is preliminary data.</text>
</comment>
<organism evidence="2 3">
    <name type="scientific">Aneurinibacillus danicus</name>
    <dbReference type="NCBI Taxonomy" id="267746"/>
    <lineage>
        <taxon>Bacteria</taxon>
        <taxon>Bacillati</taxon>
        <taxon>Bacillota</taxon>
        <taxon>Bacilli</taxon>
        <taxon>Bacillales</taxon>
        <taxon>Paenibacillaceae</taxon>
        <taxon>Aneurinibacillus group</taxon>
        <taxon>Aneurinibacillus</taxon>
    </lineage>
</organism>
<evidence type="ECO:0000313" key="2">
    <source>
        <dbReference type="EMBL" id="GEN32790.1"/>
    </source>
</evidence>
<dbReference type="HAMAP" id="MF_01851">
    <property type="entry name" value="UPF0637"/>
    <property type="match status" value="1"/>
</dbReference>
<evidence type="ECO:0000256" key="1">
    <source>
        <dbReference type="HAMAP-Rule" id="MF_01851"/>
    </source>
</evidence>
<dbReference type="Proteomes" id="UP000321157">
    <property type="component" value="Unassembled WGS sequence"/>
</dbReference>
<dbReference type="OrthoDB" id="9812818at2"/>
<dbReference type="InterPro" id="IPR053707">
    <property type="entry name" value="UPF0637_domain_sf"/>
</dbReference>
<keyword evidence="3" id="KW-1185">Reference proteome</keyword>
<comment type="similarity">
    <text evidence="1">Belongs to the UPF0637 family.</text>
</comment>
<sequence>MNFDGFTQEDFAIFTIEGLDARMAAIRERIQPKFRAIGEELKNDIALSLGNEMFLHIAKHARRTVNPPKDSWLAISHNKRGYKAHPHFQVGLFDDHVFIWLAFIYELPYKKEIAQKFIDNIDSVKALIPKDFVISLDHTKKEAVAVSDVSSKEFEGMLDRFRNVKKAEFLVGRHIKAGDPILKDGNEFLHSAKSTIETLLPLYRLSLT</sequence>
<protein>
    <recommendedName>
        <fullName evidence="1">UPF0637 protein ADA01nite_02500</fullName>
    </recommendedName>
</protein>
<gene>
    <name evidence="2" type="ORF">ADA01nite_02500</name>
</gene>
<dbReference type="SUPFAM" id="SSF142913">
    <property type="entry name" value="YktB/PF0168-like"/>
    <property type="match status" value="1"/>
</dbReference>
<dbReference type="Pfam" id="PF06335">
    <property type="entry name" value="DUF1054"/>
    <property type="match status" value="1"/>
</dbReference>
<dbReference type="InterPro" id="IPR009403">
    <property type="entry name" value="UPF0637"/>
</dbReference>